<organism evidence="1 2">
    <name type="scientific">Vespula pensylvanica</name>
    <name type="common">Western yellow jacket</name>
    <name type="synonym">Wasp</name>
    <dbReference type="NCBI Taxonomy" id="30213"/>
    <lineage>
        <taxon>Eukaryota</taxon>
        <taxon>Metazoa</taxon>
        <taxon>Ecdysozoa</taxon>
        <taxon>Arthropoda</taxon>
        <taxon>Hexapoda</taxon>
        <taxon>Insecta</taxon>
        <taxon>Pterygota</taxon>
        <taxon>Neoptera</taxon>
        <taxon>Endopterygota</taxon>
        <taxon>Hymenoptera</taxon>
        <taxon>Apocrita</taxon>
        <taxon>Aculeata</taxon>
        <taxon>Vespoidea</taxon>
        <taxon>Vespidae</taxon>
        <taxon>Vespinae</taxon>
        <taxon>Vespula</taxon>
    </lineage>
</organism>
<keyword evidence="2" id="KW-1185">Reference proteome</keyword>
<accession>A0A834P4N1</accession>
<evidence type="ECO:0000313" key="2">
    <source>
        <dbReference type="Proteomes" id="UP000600918"/>
    </source>
</evidence>
<evidence type="ECO:0000313" key="1">
    <source>
        <dbReference type="EMBL" id="KAF7427576.1"/>
    </source>
</evidence>
<proteinExistence type="predicted"/>
<sequence>MNCYGVSIVDHKLVTYDHAIGDRHANEASQAWLEFWLESGIKCTQIANFVRSEKCENSGTLLQSNNPGHNHFSP</sequence>
<comment type="caution">
    <text evidence="1">The sequence shown here is derived from an EMBL/GenBank/DDBJ whole genome shotgun (WGS) entry which is preliminary data.</text>
</comment>
<dbReference type="AlphaFoldDB" id="A0A834P4N1"/>
<reference evidence="1" key="1">
    <citation type="journal article" date="2020" name="G3 (Bethesda)">
        <title>High-Quality Assemblies for Three Invasive Social Wasps from the &lt;i&gt;Vespula&lt;/i&gt; Genus.</title>
        <authorList>
            <person name="Harrop T.W.R."/>
            <person name="Guhlin J."/>
            <person name="McLaughlin G.M."/>
            <person name="Permina E."/>
            <person name="Stockwell P."/>
            <person name="Gilligan J."/>
            <person name="Le Lec M.F."/>
            <person name="Gruber M.A.M."/>
            <person name="Quinn O."/>
            <person name="Lovegrove M."/>
            <person name="Duncan E.J."/>
            <person name="Remnant E.J."/>
            <person name="Van Eeckhoven J."/>
            <person name="Graham B."/>
            <person name="Knapp R.A."/>
            <person name="Langford K.W."/>
            <person name="Kronenberg Z."/>
            <person name="Press M.O."/>
            <person name="Eacker S.M."/>
            <person name="Wilson-Rankin E.E."/>
            <person name="Purcell J."/>
            <person name="Lester P.J."/>
            <person name="Dearden P.K."/>
        </authorList>
    </citation>
    <scope>NUCLEOTIDE SEQUENCE</scope>
    <source>
        <strain evidence="1">Volc-1</strain>
    </source>
</reference>
<dbReference type="Proteomes" id="UP000600918">
    <property type="component" value="Unassembled WGS sequence"/>
</dbReference>
<gene>
    <name evidence="1" type="ORF">H0235_007270</name>
</gene>
<dbReference type="EMBL" id="JACSDY010000005">
    <property type="protein sequence ID" value="KAF7427576.1"/>
    <property type="molecule type" value="Genomic_DNA"/>
</dbReference>
<name>A0A834P4N1_VESPE</name>
<protein>
    <submittedName>
        <fullName evidence="1">Uncharacterized protein</fullName>
    </submittedName>
</protein>